<protein>
    <recommendedName>
        <fullName evidence="4">Transmembrane protein</fullName>
    </recommendedName>
</protein>
<dbReference type="EMBL" id="WOXT01000002">
    <property type="protein sequence ID" value="MUV14342.1"/>
    <property type="molecule type" value="Genomic_DNA"/>
</dbReference>
<evidence type="ECO:0008006" key="4">
    <source>
        <dbReference type="Google" id="ProtNLM"/>
    </source>
</evidence>
<dbReference type="InterPro" id="IPR046494">
    <property type="entry name" value="DUF6587"/>
</dbReference>
<keyword evidence="1" id="KW-0472">Membrane</keyword>
<feature type="transmembrane region" description="Helical" evidence="1">
    <location>
        <begin position="6"/>
        <end position="24"/>
    </location>
</feature>
<dbReference type="RefSeq" id="WP_156641635.1">
    <property type="nucleotide sequence ID" value="NZ_WOXT01000002.1"/>
</dbReference>
<accession>A0A7C9M3W1</accession>
<evidence type="ECO:0000313" key="2">
    <source>
        <dbReference type="EMBL" id="MUV14342.1"/>
    </source>
</evidence>
<dbReference type="Pfam" id="PF20228">
    <property type="entry name" value="DUF6587"/>
    <property type="match status" value="1"/>
</dbReference>
<organism evidence="2 3">
    <name type="scientific">Noviluteimonas gilva</name>
    <dbReference type="NCBI Taxonomy" id="2682097"/>
    <lineage>
        <taxon>Bacteria</taxon>
        <taxon>Pseudomonadati</taxon>
        <taxon>Pseudomonadota</taxon>
        <taxon>Gammaproteobacteria</taxon>
        <taxon>Lysobacterales</taxon>
        <taxon>Lysobacteraceae</taxon>
        <taxon>Noviluteimonas</taxon>
    </lineage>
</organism>
<evidence type="ECO:0000313" key="3">
    <source>
        <dbReference type="Proteomes" id="UP000479692"/>
    </source>
</evidence>
<proteinExistence type="predicted"/>
<keyword evidence="1" id="KW-0812">Transmembrane</keyword>
<keyword evidence="3" id="KW-1185">Reference proteome</keyword>
<keyword evidence="1" id="KW-1133">Transmembrane helix</keyword>
<gene>
    <name evidence="2" type="ORF">GN331_09005</name>
</gene>
<name>A0A7C9M3W1_9GAMM</name>
<comment type="caution">
    <text evidence="2">The sequence shown here is derived from an EMBL/GenBank/DDBJ whole genome shotgun (WGS) entry which is preliminary data.</text>
</comment>
<sequence>MHAGIVAQYVVVGVVVVASGAFVLNSRWPAGVRKLRIACAVPLVRETRPQWMRKLGVWIAPAVRNAAACGDGGCDGCSSH</sequence>
<reference evidence="2 3" key="1">
    <citation type="submission" date="2019-12" db="EMBL/GenBank/DDBJ databases">
        <authorList>
            <person name="Xu J."/>
        </authorList>
    </citation>
    <scope>NUCLEOTIDE SEQUENCE [LARGE SCALE GENOMIC DNA]</scope>
    <source>
        <strain evidence="2 3">HX-5-24</strain>
    </source>
</reference>
<evidence type="ECO:0000256" key="1">
    <source>
        <dbReference type="SAM" id="Phobius"/>
    </source>
</evidence>
<dbReference type="Proteomes" id="UP000479692">
    <property type="component" value="Unassembled WGS sequence"/>
</dbReference>
<dbReference type="AlphaFoldDB" id="A0A7C9M3W1"/>